<dbReference type="AlphaFoldDB" id="M5WAK4"/>
<dbReference type="EMBL" id="CM007656">
    <property type="protein sequence ID" value="ONI03977.1"/>
    <property type="molecule type" value="Genomic_DNA"/>
</dbReference>
<gene>
    <name evidence="1" type="ORF">PRUPE_6G294500</name>
</gene>
<organism evidence="1 2">
    <name type="scientific">Prunus persica</name>
    <name type="common">Peach</name>
    <name type="synonym">Amygdalus persica</name>
    <dbReference type="NCBI Taxonomy" id="3760"/>
    <lineage>
        <taxon>Eukaryota</taxon>
        <taxon>Viridiplantae</taxon>
        <taxon>Streptophyta</taxon>
        <taxon>Embryophyta</taxon>
        <taxon>Tracheophyta</taxon>
        <taxon>Spermatophyta</taxon>
        <taxon>Magnoliopsida</taxon>
        <taxon>eudicotyledons</taxon>
        <taxon>Gunneridae</taxon>
        <taxon>Pentapetalae</taxon>
        <taxon>rosids</taxon>
        <taxon>fabids</taxon>
        <taxon>Rosales</taxon>
        <taxon>Rosaceae</taxon>
        <taxon>Amygdaloideae</taxon>
        <taxon>Amygdaleae</taxon>
        <taxon>Prunus</taxon>
    </lineage>
</organism>
<name>M5WAK4_PRUPE</name>
<dbReference type="Proteomes" id="UP000006882">
    <property type="component" value="Chromosome G6"/>
</dbReference>
<accession>M5WAK4</accession>
<dbReference type="Gramene" id="ONI03977">
    <property type="protein sequence ID" value="ONI03977"/>
    <property type="gene ID" value="PRUPE_6G294500"/>
</dbReference>
<reference evidence="1 2" key="1">
    <citation type="journal article" date="2013" name="Nat. Genet.">
        <title>The high-quality draft genome of peach (Prunus persica) identifies unique patterns of genetic diversity, domestication and genome evolution.</title>
        <authorList>
            <consortium name="International Peach Genome Initiative"/>
            <person name="Verde I."/>
            <person name="Abbott A.G."/>
            <person name="Scalabrin S."/>
            <person name="Jung S."/>
            <person name="Shu S."/>
            <person name="Marroni F."/>
            <person name="Zhebentyayeva T."/>
            <person name="Dettori M.T."/>
            <person name="Grimwood J."/>
            <person name="Cattonaro F."/>
            <person name="Zuccolo A."/>
            <person name="Rossini L."/>
            <person name="Jenkins J."/>
            <person name="Vendramin E."/>
            <person name="Meisel L.A."/>
            <person name="Decroocq V."/>
            <person name="Sosinski B."/>
            <person name="Prochnik S."/>
            <person name="Mitros T."/>
            <person name="Policriti A."/>
            <person name="Cipriani G."/>
            <person name="Dondini L."/>
            <person name="Ficklin S."/>
            <person name="Goodstein D.M."/>
            <person name="Xuan P."/>
            <person name="Del Fabbro C."/>
            <person name="Aramini V."/>
            <person name="Copetti D."/>
            <person name="Gonzalez S."/>
            <person name="Horner D.S."/>
            <person name="Falchi R."/>
            <person name="Lucas S."/>
            <person name="Mica E."/>
            <person name="Maldonado J."/>
            <person name="Lazzari B."/>
            <person name="Bielenberg D."/>
            <person name="Pirona R."/>
            <person name="Miculan M."/>
            <person name="Barakat A."/>
            <person name="Testolin R."/>
            <person name="Stella A."/>
            <person name="Tartarini S."/>
            <person name="Tonutti P."/>
            <person name="Arus P."/>
            <person name="Orellana A."/>
            <person name="Wells C."/>
            <person name="Main D."/>
            <person name="Vizzotto G."/>
            <person name="Silva H."/>
            <person name="Salamini F."/>
            <person name="Schmutz J."/>
            <person name="Morgante M."/>
            <person name="Rokhsar D.S."/>
        </authorList>
    </citation>
    <scope>NUCLEOTIDE SEQUENCE [LARGE SCALE GENOMIC DNA]</scope>
    <source>
        <strain evidence="2">cv. Nemared</strain>
    </source>
</reference>
<proteinExistence type="predicted"/>
<sequence length="71" mass="8227">MGRPHHHHHGDGDSPYDDPLLSCCCCPCYLVSSTFRRIGRCIFAACFPLLQCFGLDNCRHHHHHHHHVHLH</sequence>
<dbReference type="eggNOG" id="ENOG502SE5U">
    <property type="taxonomic scope" value="Eukaryota"/>
</dbReference>
<evidence type="ECO:0000313" key="1">
    <source>
        <dbReference type="EMBL" id="ONI03976.1"/>
    </source>
</evidence>
<dbReference type="OMA" id="RCIFAAC"/>
<reference evidence="1" key="2">
    <citation type="submission" date="2016-12" db="EMBL/GenBank/DDBJ databases">
        <title>WGS assembly of Prunus persica.</title>
        <authorList>
            <person name="Verde I."/>
            <person name="Jenkins J."/>
            <person name="Dondini L."/>
            <person name="Micali S."/>
            <person name="Pagliarani G."/>
            <person name="Vendramin E."/>
            <person name="Paris R."/>
            <person name="Aramini V."/>
            <person name="Gazza L."/>
            <person name="Rossini L."/>
            <person name="Bassi D."/>
            <person name="Troggio M."/>
            <person name="Shu S."/>
            <person name="Grimwood J.H."/>
            <person name="Tartarini S."/>
            <person name="Dettori M.T."/>
            <person name="Schmutz J."/>
        </authorList>
    </citation>
    <scope>NUCLEOTIDE SEQUENCE</scope>
</reference>
<dbReference type="Gramene" id="ONI03976">
    <property type="protein sequence ID" value="ONI03976"/>
    <property type="gene ID" value="PRUPE_6G294500"/>
</dbReference>
<keyword evidence="2" id="KW-1185">Reference proteome</keyword>
<evidence type="ECO:0000313" key="2">
    <source>
        <dbReference type="Proteomes" id="UP000006882"/>
    </source>
</evidence>
<dbReference type="HOGENOM" id="CLU_197083_0_0_1"/>
<protein>
    <submittedName>
        <fullName evidence="1">Uncharacterized protein</fullName>
    </submittedName>
</protein>
<dbReference type="EMBL" id="CM007656">
    <property type="protein sequence ID" value="ONI03976.1"/>
    <property type="molecule type" value="Genomic_DNA"/>
</dbReference>